<evidence type="ECO:0000313" key="3">
    <source>
        <dbReference type="EMBL" id="KZZ87215.1"/>
    </source>
</evidence>
<proteinExistence type="predicted"/>
<keyword evidence="4" id="KW-1185">Reference proteome</keyword>
<dbReference type="AlphaFoldDB" id="A0A167V919"/>
<evidence type="ECO:0000256" key="1">
    <source>
        <dbReference type="SAM" id="MobiDB-lite"/>
    </source>
</evidence>
<accession>A0A167V919</accession>
<feature type="compositionally biased region" description="Low complexity" evidence="1">
    <location>
        <begin position="72"/>
        <end position="87"/>
    </location>
</feature>
<evidence type="ECO:0008006" key="5">
    <source>
        <dbReference type="Google" id="ProtNLM"/>
    </source>
</evidence>
<organism evidence="3 4">
    <name type="scientific">Ascosphaera apis ARSEF 7405</name>
    <dbReference type="NCBI Taxonomy" id="392613"/>
    <lineage>
        <taxon>Eukaryota</taxon>
        <taxon>Fungi</taxon>
        <taxon>Dikarya</taxon>
        <taxon>Ascomycota</taxon>
        <taxon>Pezizomycotina</taxon>
        <taxon>Eurotiomycetes</taxon>
        <taxon>Eurotiomycetidae</taxon>
        <taxon>Onygenales</taxon>
        <taxon>Ascosphaeraceae</taxon>
        <taxon>Ascosphaera</taxon>
    </lineage>
</organism>
<sequence length="309" mass="34024">MVATRKHSKPYPPPPETPSSATGRSTSTSRRGVVRKSSKPPSSSAADDKPRRTLSQSQSQSQSRSRSRSRPRSSSTAGAAAATQTPPYSGTWTHRPSPLIMLWLLISIPLVLWDTGYVFLRPYSMPGGPLHFLWKPYGLYGQVDFMYGWPEYRAGNGFVGAQSAINLVEVMGYVYYLVTVFKCSEVREKTAKGGRKIQGKGEGQGCWLFTSRNSLGGREGVIALLVIFACSVMTVSKTVLYGLVEAFSGFRDVGHNDPARLVLLWLIPNGLWVVFPSYAAYYFASEILNALQTVTGVPAREKTRRIKSL</sequence>
<feature type="transmembrane region" description="Helical" evidence="2">
    <location>
        <begin position="263"/>
        <end position="284"/>
    </location>
</feature>
<dbReference type="OrthoDB" id="60858at2759"/>
<feature type="region of interest" description="Disordered" evidence="1">
    <location>
        <begin position="1"/>
        <end position="89"/>
    </location>
</feature>
<dbReference type="PANTHER" id="PTHR37919">
    <property type="entry name" value="PROTEIN CBG05606"/>
    <property type="match status" value="1"/>
</dbReference>
<feature type="compositionally biased region" description="Low complexity" evidence="1">
    <location>
        <begin position="18"/>
        <end position="31"/>
    </location>
</feature>
<feature type="transmembrane region" description="Helical" evidence="2">
    <location>
        <begin position="221"/>
        <end position="243"/>
    </location>
</feature>
<dbReference type="EMBL" id="AZGZ01000037">
    <property type="protein sequence ID" value="KZZ87215.1"/>
    <property type="molecule type" value="Genomic_DNA"/>
</dbReference>
<keyword evidence="2" id="KW-0812">Transmembrane</keyword>
<gene>
    <name evidence="3" type="ORF">AAP_05854</name>
</gene>
<comment type="caution">
    <text evidence="3">The sequence shown here is derived from an EMBL/GenBank/DDBJ whole genome shotgun (WGS) entry which is preliminary data.</text>
</comment>
<feature type="transmembrane region" description="Helical" evidence="2">
    <location>
        <begin position="100"/>
        <end position="120"/>
    </location>
</feature>
<feature type="compositionally biased region" description="Low complexity" evidence="1">
    <location>
        <begin position="53"/>
        <end position="64"/>
    </location>
</feature>
<keyword evidence="2" id="KW-1133">Transmembrane helix</keyword>
<dbReference type="PANTHER" id="PTHR37919:SF2">
    <property type="entry name" value="EXPERA DOMAIN-CONTAINING PROTEIN"/>
    <property type="match status" value="1"/>
</dbReference>
<protein>
    <recommendedName>
        <fullName evidence="5">C6 transcription factor</fullName>
    </recommendedName>
</protein>
<evidence type="ECO:0000313" key="4">
    <source>
        <dbReference type="Proteomes" id="UP000242877"/>
    </source>
</evidence>
<name>A0A167V919_9EURO</name>
<keyword evidence="2" id="KW-0472">Membrane</keyword>
<evidence type="ECO:0000256" key="2">
    <source>
        <dbReference type="SAM" id="Phobius"/>
    </source>
</evidence>
<dbReference type="VEuPathDB" id="FungiDB:AAP_05854"/>
<dbReference type="Proteomes" id="UP000242877">
    <property type="component" value="Unassembled WGS sequence"/>
</dbReference>
<reference evidence="3 4" key="1">
    <citation type="journal article" date="2016" name="Genome Biol. Evol.">
        <title>Divergent and convergent evolution of fungal pathogenicity.</title>
        <authorList>
            <person name="Shang Y."/>
            <person name="Xiao G."/>
            <person name="Zheng P."/>
            <person name="Cen K."/>
            <person name="Zhan S."/>
            <person name="Wang C."/>
        </authorList>
    </citation>
    <scope>NUCLEOTIDE SEQUENCE [LARGE SCALE GENOMIC DNA]</scope>
    <source>
        <strain evidence="3 4">ARSEF 7405</strain>
    </source>
</reference>